<dbReference type="RefSeq" id="WP_166860408.1">
    <property type="nucleotide sequence ID" value="NZ_JAAQOM010000009.1"/>
</dbReference>
<dbReference type="EMBL" id="JAAQOM010000009">
    <property type="protein sequence ID" value="NIA55254.1"/>
    <property type="molecule type" value="Genomic_DNA"/>
</dbReference>
<keyword evidence="2" id="KW-1185">Reference proteome</keyword>
<protein>
    <submittedName>
        <fullName evidence="1">Uncharacterized protein</fullName>
    </submittedName>
</protein>
<proteinExistence type="predicted"/>
<comment type="caution">
    <text evidence="1">The sequence shown here is derived from an EMBL/GenBank/DDBJ whole genome shotgun (WGS) entry which is preliminary data.</text>
</comment>
<name>A0ABX0PFK2_9BURK</name>
<reference evidence="1 2" key="1">
    <citation type="submission" date="2020-03" db="EMBL/GenBank/DDBJ databases">
        <title>Genome sequence of strain Massilia sp. TW-1.</title>
        <authorList>
            <person name="Chaudhary D.K."/>
        </authorList>
    </citation>
    <scope>NUCLEOTIDE SEQUENCE [LARGE SCALE GENOMIC DNA]</scope>
    <source>
        <strain evidence="1 2">TW-1</strain>
    </source>
</reference>
<accession>A0ABX0PFK2</accession>
<evidence type="ECO:0000313" key="2">
    <source>
        <dbReference type="Proteomes" id="UP000716322"/>
    </source>
</evidence>
<evidence type="ECO:0000313" key="1">
    <source>
        <dbReference type="EMBL" id="NIA55254.1"/>
    </source>
</evidence>
<dbReference type="Proteomes" id="UP000716322">
    <property type="component" value="Unassembled WGS sequence"/>
</dbReference>
<gene>
    <name evidence="1" type="ORF">HAV22_16570</name>
</gene>
<sequence length="128" mass="13702">MEEMEGDIEIPGLHDACLELAHVVLASGQPQVSRDILETLAARFEREAADFALLVANAGRDTALLARAVHYLVDAHALPLMGTDMEWFRQALACLVELAVPGIALSANGAAFLHDVETGIAQALQDLE</sequence>
<organism evidence="1 2">
    <name type="scientific">Telluria antibiotica</name>
    <dbReference type="NCBI Taxonomy" id="2717319"/>
    <lineage>
        <taxon>Bacteria</taxon>
        <taxon>Pseudomonadati</taxon>
        <taxon>Pseudomonadota</taxon>
        <taxon>Betaproteobacteria</taxon>
        <taxon>Burkholderiales</taxon>
        <taxon>Oxalobacteraceae</taxon>
        <taxon>Telluria group</taxon>
        <taxon>Telluria</taxon>
    </lineage>
</organism>